<sequence length="438" mass="51997">MNLFKDTPLKEKKGTNCVSMSEEGIKCMDTDGILEVWNYTECDSSSPEEVKQQRGLIKDTEGNTILHSFGYTEEYTHVQTDAIREKIGDPADWIFHYSVEGTLLRMFYHGEQWYVCTHKKLNAFKSRWSCKQTFGELLEQGLDDIFQRKGTLEWLQGQLPTTKVYFFLVRSNPQNRIVCHTHHLQKHESIVFLGHYVRDHPLPFCFYEKGVEGEEPAVLRVMESPSALPHPMTTVEEVCQLVSTIDPFVFQGVIAFRKNGMQSVKVLHTDYVKYYQVRGNNPNLRFRYLEVRNQPEQLKLLYVLYPKYTLLFDEYEGTLYQIARVIYQFYVQRYIKNQYITLPREEYLLLKKCHQWYLEDRKNNRIFTQKVLEILANEPPLHLYKMIRRFHYERDVKPRHPLPYARTDMKMEIPVYNQKQNQEFMASLPPLTPPTSPK</sequence>
<dbReference type="EMBL" id="MN740158">
    <property type="protein sequence ID" value="QHT90790.1"/>
    <property type="molecule type" value="Genomic_DNA"/>
</dbReference>
<evidence type="ECO:0000313" key="1">
    <source>
        <dbReference type="EMBL" id="QHT90790.1"/>
    </source>
</evidence>
<name>A0A6C0IDU8_9ZZZZ</name>
<reference evidence="1" key="1">
    <citation type="journal article" date="2020" name="Nature">
        <title>Giant virus diversity and host interactions through global metagenomics.</title>
        <authorList>
            <person name="Schulz F."/>
            <person name="Roux S."/>
            <person name="Paez-Espino D."/>
            <person name="Jungbluth S."/>
            <person name="Walsh D.A."/>
            <person name="Denef V.J."/>
            <person name="McMahon K.D."/>
            <person name="Konstantinidis K.T."/>
            <person name="Eloe-Fadrosh E.A."/>
            <person name="Kyrpides N.C."/>
            <person name="Woyke T."/>
        </authorList>
    </citation>
    <scope>NUCLEOTIDE SEQUENCE</scope>
    <source>
        <strain evidence="1">GVMAG-M-3300023184-71</strain>
    </source>
</reference>
<protein>
    <submittedName>
        <fullName evidence="1">Uncharacterized protein</fullName>
    </submittedName>
</protein>
<accession>A0A6C0IDU8</accession>
<organism evidence="1">
    <name type="scientific">viral metagenome</name>
    <dbReference type="NCBI Taxonomy" id="1070528"/>
    <lineage>
        <taxon>unclassified sequences</taxon>
        <taxon>metagenomes</taxon>
        <taxon>organismal metagenomes</taxon>
    </lineage>
</organism>
<dbReference type="AlphaFoldDB" id="A0A6C0IDU8"/>
<proteinExistence type="predicted"/>